<feature type="binding site" evidence="5">
    <location>
        <position position="142"/>
    </location>
    <ligand>
        <name>NADP(+)</name>
        <dbReference type="ChEBI" id="CHEBI:58349"/>
    </ligand>
</feature>
<comment type="function">
    <text evidence="5">Catalyzes the two-step NADP-dependent conversion of GDP-4-dehydro-6-deoxy-D-mannose to GDP-fucose, involving an epimerase and a reductase reaction.</text>
</comment>
<dbReference type="PATRIC" id="fig|1618555.3.peg.710"/>
<feature type="active site" description="Proton donor/acceptor" evidence="5">
    <location>
        <position position="138"/>
    </location>
</feature>
<comment type="pathway">
    <text evidence="5">Nucleotide-sugar biosynthesis; GDP-L-fucose biosynthesis via de novo pathway; GDP-L-fucose from GDP-alpha-D-mannose: step 2/2.</text>
</comment>
<evidence type="ECO:0000256" key="2">
    <source>
        <dbReference type="ARBA" id="ARBA00022857"/>
    </source>
</evidence>
<evidence type="ECO:0000313" key="8">
    <source>
        <dbReference type="Proteomes" id="UP000034676"/>
    </source>
</evidence>
<dbReference type="GO" id="GO:0042351">
    <property type="term" value="P:'de novo' GDP-L-fucose biosynthetic process"/>
    <property type="evidence" value="ECO:0007669"/>
    <property type="project" value="UniProtKB-UniRule"/>
</dbReference>
<dbReference type="UniPathway" id="UPA00128">
    <property type="reaction ID" value="UER00191"/>
</dbReference>
<feature type="domain" description="NAD-dependent epimerase/dehydratase" evidence="6">
    <location>
        <begin position="8"/>
        <end position="232"/>
    </location>
</feature>
<comment type="caution">
    <text evidence="5">Lacks conserved residue(s) required for the propagation of feature annotation.</text>
</comment>
<comment type="catalytic activity">
    <reaction evidence="5">
        <text>GDP-beta-L-fucose + NADP(+) = GDP-4-dehydro-alpha-D-rhamnose + NADPH + H(+)</text>
        <dbReference type="Rhea" id="RHEA:18885"/>
        <dbReference type="ChEBI" id="CHEBI:15378"/>
        <dbReference type="ChEBI" id="CHEBI:57273"/>
        <dbReference type="ChEBI" id="CHEBI:57783"/>
        <dbReference type="ChEBI" id="CHEBI:57964"/>
        <dbReference type="ChEBI" id="CHEBI:58349"/>
        <dbReference type="EC" id="1.1.1.271"/>
    </reaction>
</comment>
<dbReference type="HAMAP" id="MF_00956">
    <property type="entry name" value="GDP_fucose_synth"/>
    <property type="match status" value="1"/>
</dbReference>
<evidence type="ECO:0000256" key="4">
    <source>
        <dbReference type="ARBA" id="ARBA00023235"/>
    </source>
</evidence>
<dbReference type="InterPro" id="IPR028614">
    <property type="entry name" value="GDP_fucose/colitose_synth"/>
</dbReference>
<evidence type="ECO:0000256" key="3">
    <source>
        <dbReference type="ARBA" id="ARBA00023002"/>
    </source>
</evidence>
<comment type="caution">
    <text evidence="7">The sequence shown here is derived from an EMBL/GenBank/DDBJ whole genome shotgun (WGS) entry which is preliminary data.</text>
</comment>
<keyword evidence="4 5" id="KW-0413">Isomerase</keyword>
<keyword evidence="3 5" id="KW-0560">Oxidoreductase</keyword>
<gene>
    <name evidence="5" type="primary">fcl</name>
    <name evidence="7" type="ORF">UU42_C0013G0004</name>
</gene>
<dbReference type="InterPro" id="IPR001509">
    <property type="entry name" value="Epimerase_deHydtase"/>
</dbReference>
<name>A0A0G0URJ7_9BACT</name>
<sequence>MWLTRKKILVTGGSGFLGSYVVRELVRRGADKRHIIIPRSKKIDLRKERNCLTATKGIDIIIHLAGNVGGIGKNSLNPATLFYDNALMGIHLIHAAMKSNVQKLVIIGTICAYPKYTPAPFREEDLWQGYPEETNAPYGIAKKMLLVAAQAYKQQHKLNSIYLLPVNLYGPGDNFDPTSSHVIPATIRKVYQALKNHESSIVVWGDGTPTREFLYVEDAARAIAQATIRYNTLEPINLGSGHEISIKELVFFITKLMRYKGKIVWDTTKPNGQPRRLLDISKATNEFGFRARVPLHIGLKRTINWFYKHYAT</sequence>
<dbReference type="Gene3D" id="3.90.25.10">
    <property type="entry name" value="UDP-galactose 4-epimerase, domain 1"/>
    <property type="match status" value="1"/>
</dbReference>
<evidence type="ECO:0000256" key="1">
    <source>
        <dbReference type="ARBA" id="ARBA00005959"/>
    </source>
</evidence>
<evidence type="ECO:0000256" key="5">
    <source>
        <dbReference type="HAMAP-Rule" id="MF_00956"/>
    </source>
</evidence>
<keyword evidence="5" id="KW-0511">Multifunctional enzyme</keyword>
<feature type="binding site" evidence="5">
    <location>
        <begin position="165"/>
        <end position="168"/>
    </location>
    <ligand>
        <name>NADP(+)</name>
        <dbReference type="ChEBI" id="CHEBI:58349"/>
    </ligand>
</feature>
<dbReference type="GO" id="GO:0050577">
    <property type="term" value="F:GDP-L-fucose synthase activity"/>
    <property type="evidence" value="ECO:0007669"/>
    <property type="project" value="UniProtKB-UniRule"/>
</dbReference>
<keyword evidence="2 5" id="KW-0521">NADP</keyword>
<feature type="binding site" evidence="5">
    <location>
        <position position="189"/>
    </location>
    <ligand>
        <name>substrate</name>
    </ligand>
</feature>
<dbReference type="Proteomes" id="UP000034676">
    <property type="component" value="Unassembled WGS sequence"/>
</dbReference>
<dbReference type="EMBL" id="LCAO01000013">
    <property type="protein sequence ID" value="KKR91373.1"/>
    <property type="molecule type" value="Genomic_DNA"/>
</dbReference>
<evidence type="ECO:0000259" key="6">
    <source>
        <dbReference type="Pfam" id="PF01370"/>
    </source>
</evidence>
<feature type="binding site" evidence="5">
    <location>
        <begin position="12"/>
        <end position="18"/>
    </location>
    <ligand>
        <name>NADP(+)</name>
        <dbReference type="ChEBI" id="CHEBI:58349"/>
    </ligand>
</feature>
<dbReference type="SUPFAM" id="SSF51735">
    <property type="entry name" value="NAD(P)-binding Rossmann-fold domains"/>
    <property type="match status" value="1"/>
</dbReference>
<dbReference type="PANTHER" id="PTHR43238:SF1">
    <property type="entry name" value="GDP-L-FUCOSE SYNTHASE"/>
    <property type="match status" value="1"/>
</dbReference>
<dbReference type="Gene3D" id="3.40.50.720">
    <property type="entry name" value="NAD(P)-binding Rossmann-like Domain"/>
    <property type="match status" value="1"/>
</dbReference>
<proteinExistence type="inferred from homology"/>
<dbReference type="EC" id="1.1.1.271" evidence="5"/>
<dbReference type="CDD" id="cd05239">
    <property type="entry name" value="GDP_FS_SDR_e"/>
    <property type="match status" value="1"/>
</dbReference>
<organism evidence="7 8">
    <name type="scientific">Candidatus Woesebacteria bacterium GW2011_GWA1_41_13b</name>
    <dbReference type="NCBI Taxonomy" id="1618555"/>
    <lineage>
        <taxon>Bacteria</taxon>
        <taxon>Candidatus Woeseibacteriota</taxon>
    </lineage>
</organism>
<reference evidence="7 8" key="1">
    <citation type="journal article" date="2015" name="Nature">
        <title>rRNA introns, odd ribosomes, and small enigmatic genomes across a large radiation of phyla.</title>
        <authorList>
            <person name="Brown C.T."/>
            <person name="Hug L.A."/>
            <person name="Thomas B.C."/>
            <person name="Sharon I."/>
            <person name="Castelle C.J."/>
            <person name="Singh A."/>
            <person name="Wilkins M.J."/>
            <person name="Williams K.H."/>
            <person name="Banfield J.F."/>
        </authorList>
    </citation>
    <scope>NUCLEOTIDE SEQUENCE [LARGE SCALE GENOMIC DNA]</scope>
</reference>
<comment type="similarity">
    <text evidence="1 5">Belongs to the NAD(P)-dependent epimerase/dehydratase family. Fucose synthase subfamily.</text>
</comment>
<feature type="binding site" evidence="5">
    <location>
        <position position="181"/>
    </location>
    <ligand>
        <name>NADP(+)</name>
        <dbReference type="ChEBI" id="CHEBI:58349"/>
    </ligand>
</feature>
<dbReference type="GO" id="GO:0070401">
    <property type="term" value="F:NADP+ binding"/>
    <property type="evidence" value="ECO:0007669"/>
    <property type="project" value="UniProtKB-UniRule"/>
</dbReference>
<dbReference type="PANTHER" id="PTHR43238">
    <property type="entry name" value="GDP-L-FUCOSE SYNTHASE"/>
    <property type="match status" value="1"/>
</dbReference>
<feature type="site" description="Important for catalytic activity" evidence="5">
    <location>
        <position position="109"/>
    </location>
</feature>
<protein>
    <recommendedName>
        <fullName evidence="5">GDP-L-fucose synthase</fullName>
        <ecNumber evidence="5">1.1.1.271</ecNumber>
    </recommendedName>
    <alternativeName>
        <fullName evidence="5">GDP-4-keto-6-deoxy-D-mannose-3,5-epimerase-4-reductase</fullName>
    </alternativeName>
</protein>
<feature type="binding site" evidence="5">
    <location>
        <position position="211"/>
    </location>
    <ligand>
        <name>substrate</name>
    </ligand>
</feature>
<feature type="site" description="Important for catalytic activity" evidence="5">
    <location>
        <position position="111"/>
    </location>
</feature>
<dbReference type="GO" id="GO:0016853">
    <property type="term" value="F:isomerase activity"/>
    <property type="evidence" value="ECO:0007669"/>
    <property type="project" value="UniProtKB-KW"/>
</dbReference>
<dbReference type="AlphaFoldDB" id="A0A0G0URJ7"/>
<dbReference type="InterPro" id="IPR036291">
    <property type="entry name" value="NAD(P)-bd_dom_sf"/>
</dbReference>
<evidence type="ECO:0000313" key="7">
    <source>
        <dbReference type="EMBL" id="KKR91373.1"/>
    </source>
</evidence>
<dbReference type="Pfam" id="PF01370">
    <property type="entry name" value="Epimerase"/>
    <property type="match status" value="1"/>
</dbReference>
<accession>A0A0G0URJ7</accession>
<feature type="binding site" evidence="5">
    <location>
        <position position="204"/>
    </location>
    <ligand>
        <name>substrate</name>
    </ligand>
</feature>